<organism evidence="2 3">
    <name type="scientific">Streptomyces boluensis</name>
    <dbReference type="NCBI Taxonomy" id="1775135"/>
    <lineage>
        <taxon>Bacteria</taxon>
        <taxon>Bacillati</taxon>
        <taxon>Actinomycetota</taxon>
        <taxon>Actinomycetes</taxon>
        <taxon>Kitasatosporales</taxon>
        <taxon>Streptomycetaceae</taxon>
        <taxon>Streptomyces</taxon>
    </lineage>
</organism>
<evidence type="ECO:0008006" key="4">
    <source>
        <dbReference type="Google" id="ProtNLM"/>
    </source>
</evidence>
<evidence type="ECO:0000313" key="3">
    <source>
        <dbReference type="Proteomes" id="UP000598297"/>
    </source>
</evidence>
<keyword evidence="1" id="KW-0732">Signal</keyword>
<proteinExistence type="predicted"/>
<accession>A0A964USA6</accession>
<dbReference type="EMBL" id="JAAAHS010000225">
    <property type="protein sequence ID" value="NBE54509.1"/>
    <property type="molecule type" value="Genomic_DNA"/>
</dbReference>
<name>A0A964USA6_9ACTN</name>
<feature type="signal peptide" evidence="1">
    <location>
        <begin position="1"/>
        <end position="17"/>
    </location>
</feature>
<dbReference type="OrthoDB" id="5147666at2"/>
<keyword evidence="3" id="KW-1185">Reference proteome</keyword>
<comment type="caution">
    <text evidence="2">The sequence shown here is derived from an EMBL/GenBank/DDBJ whole genome shotgun (WGS) entry which is preliminary data.</text>
</comment>
<feature type="chain" id="PRO_5037769420" description="WxL domain-containing protein" evidence="1">
    <location>
        <begin position="18"/>
        <end position="169"/>
    </location>
</feature>
<sequence>MACAVVVTAASAQPAAADTTQDTTTTFAVTATDGINITAPASATLTDAAPGATATGQLTAIRVNDQRSALDSNWTATVSLTTPFTTGGGTASETIGGANVDYDPGTEVNPVNGPFTAGSAATLAATRTAFSRTSGSGDNAVSWTPTVSVRVPANAVAGTYTGTLRHSVA</sequence>
<evidence type="ECO:0000313" key="2">
    <source>
        <dbReference type="EMBL" id="NBE54509.1"/>
    </source>
</evidence>
<dbReference type="Proteomes" id="UP000598297">
    <property type="component" value="Unassembled WGS sequence"/>
</dbReference>
<gene>
    <name evidence="2" type="ORF">GUY60_24435</name>
</gene>
<dbReference type="AlphaFoldDB" id="A0A964USA6"/>
<evidence type="ECO:0000256" key="1">
    <source>
        <dbReference type="SAM" id="SignalP"/>
    </source>
</evidence>
<reference evidence="2" key="1">
    <citation type="submission" date="2020-01" db="EMBL/GenBank/DDBJ databases">
        <title>Whole-genome analyses of novel actinobacteria.</title>
        <authorList>
            <person name="Sahin N."/>
        </authorList>
    </citation>
    <scope>NUCLEOTIDE SEQUENCE</scope>
    <source>
        <strain evidence="2">YC537</strain>
    </source>
</reference>
<protein>
    <recommendedName>
        <fullName evidence="4">WxL domain-containing protein</fullName>
    </recommendedName>
</protein>